<name>A0A7C1JBJ8_9CHLR</name>
<dbReference type="InterPro" id="IPR043168">
    <property type="entry name" value="DegV_C"/>
</dbReference>
<dbReference type="PROSITE" id="PS51482">
    <property type="entry name" value="DEGV"/>
    <property type="match status" value="1"/>
</dbReference>
<dbReference type="Pfam" id="PF02645">
    <property type="entry name" value="DegV"/>
    <property type="match status" value="1"/>
</dbReference>
<evidence type="ECO:0000256" key="1">
    <source>
        <dbReference type="ARBA" id="ARBA00023121"/>
    </source>
</evidence>
<protein>
    <submittedName>
        <fullName evidence="2">DegV family protein</fullName>
    </submittedName>
</protein>
<sequence>MSTDFLTAENTRIVVDTSSNVPDELLQRYRMIEVPALVIFGEESFRNKMDLSEQEFYAKLEASAVSPTTSQPPPAYFAEAYQKAFNEGAEKILLVTVTSKLSGTFRSAQIAAQEFDLERFILWDSDGISMTSGWQAIMAARMLERGIDQATFLARLEQLRREVIGYAALETLKYVARSGRVSNLQAGVGDLLQIKPILELKNGAATVVARVRGRKKSMQEVIDRMYKVYGRRPLAIGVLHSNALADAERLLEMAHGILNIDEAVFSDIGPAIAALAGPGAVALAGCPKDLGI</sequence>
<dbReference type="PANTHER" id="PTHR33434:SF2">
    <property type="entry name" value="FATTY ACID-BINDING PROTEIN TM_1468"/>
    <property type="match status" value="1"/>
</dbReference>
<dbReference type="EMBL" id="DSMG01000120">
    <property type="protein sequence ID" value="HDX32263.1"/>
    <property type="molecule type" value="Genomic_DNA"/>
</dbReference>
<proteinExistence type="predicted"/>
<reference evidence="2" key="1">
    <citation type="journal article" date="2020" name="mSystems">
        <title>Genome- and Community-Level Interaction Insights into Carbon Utilization and Element Cycling Functions of Hydrothermarchaeota in Hydrothermal Sediment.</title>
        <authorList>
            <person name="Zhou Z."/>
            <person name="Liu Y."/>
            <person name="Xu W."/>
            <person name="Pan J."/>
            <person name="Luo Z.H."/>
            <person name="Li M."/>
        </authorList>
    </citation>
    <scope>NUCLEOTIDE SEQUENCE [LARGE SCALE GENOMIC DNA]</scope>
    <source>
        <strain evidence="2">SpSt-289</strain>
    </source>
</reference>
<dbReference type="InterPro" id="IPR050270">
    <property type="entry name" value="DegV_domain_contain"/>
</dbReference>
<dbReference type="SUPFAM" id="SSF82549">
    <property type="entry name" value="DAK1/DegV-like"/>
    <property type="match status" value="1"/>
</dbReference>
<accession>A0A7C1JBJ8</accession>
<dbReference type="GO" id="GO:0008289">
    <property type="term" value="F:lipid binding"/>
    <property type="evidence" value="ECO:0007669"/>
    <property type="project" value="UniProtKB-KW"/>
</dbReference>
<comment type="caution">
    <text evidence="2">The sequence shown here is derived from an EMBL/GenBank/DDBJ whole genome shotgun (WGS) entry which is preliminary data.</text>
</comment>
<dbReference type="Gene3D" id="3.40.50.10170">
    <property type="match status" value="1"/>
</dbReference>
<keyword evidence="1" id="KW-0446">Lipid-binding</keyword>
<gene>
    <name evidence="2" type="ORF">ENQ20_12375</name>
</gene>
<dbReference type="NCBIfam" id="TIGR00762">
    <property type="entry name" value="DegV"/>
    <property type="match status" value="1"/>
</dbReference>
<dbReference type="AlphaFoldDB" id="A0A7C1JBJ8"/>
<dbReference type="InterPro" id="IPR003797">
    <property type="entry name" value="DegV"/>
</dbReference>
<organism evidence="2">
    <name type="scientific">Caldilinea aerophila</name>
    <dbReference type="NCBI Taxonomy" id="133453"/>
    <lineage>
        <taxon>Bacteria</taxon>
        <taxon>Bacillati</taxon>
        <taxon>Chloroflexota</taxon>
        <taxon>Caldilineae</taxon>
        <taxon>Caldilineales</taxon>
        <taxon>Caldilineaceae</taxon>
        <taxon>Caldilinea</taxon>
    </lineage>
</organism>
<evidence type="ECO:0000313" key="2">
    <source>
        <dbReference type="EMBL" id="HDX32263.1"/>
    </source>
</evidence>
<dbReference type="PANTHER" id="PTHR33434">
    <property type="entry name" value="DEGV DOMAIN-CONTAINING PROTEIN DR_1986-RELATED"/>
    <property type="match status" value="1"/>
</dbReference>
<dbReference type="Gene3D" id="3.30.1180.10">
    <property type="match status" value="1"/>
</dbReference>